<evidence type="ECO:0000259" key="3">
    <source>
        <dbReference type="PROSITE" id="PS51371"/>
    </source>
</evidence>
<reference evidence="4 5" key="1">
    <citation type="submission" date="2006-02" db="EMBL/GenBank/DDBJ databases">
        <authorList>
            <person name="Pinhassi J."/>
            <person name="Pedros-Alio C."/>
            <person name="Ferriera S."/>
            <person name="Johnson J."/>
            <person name="Kravitz S."/>
            <person name="Halpern A."/>
            <person name="Remington K."/>
            <person name="Beeson K."/>
            <person name="Tran B."/>
            <person name="Rogers Y.-H."/>
            <person name="Friedman R."/>
            <person name="Venter J.C."/>
        </authorList>
    </citation>
    <scope>NUCLEOTIDE SEQUENCE [LARGE SCALE GENOMIC DNA]</scope>
    <source>
        <strain evidence="4 5">MED92</strain>
    </source>
</reference>
<dbReference type="SMART" id="SM00116">
    <property type="entry name" value="CBS"/>
    <property type="match status" value="2"/>
</dbReference>
<dbReference type="InterPro" id="IPR051257">
    <property type="entry name" value="Diverse_CBS-Domain"/>
</dbReference>
<comment type="caution">
    <text evidence="4">The sequence shown here is derived from an EMBL/GenBank/DDBJ whole genome shotgun (WGS) entry which is preliminary data.</text>
</comment>
<dbReference type="PROSITE" id="PS51371">
    <property type="entry name" value="CBS"/>
    <property type="match status" value="2"/>
</dbReference>
<keyword evidence="1 2" id="KW-0129">CBS domain</keyword>
<dbReference type="OrthoDB" id="9790355at2"/>
<proteinExistence type="predicted"/>
<feature type="domain" description="CBS" evidence="3">
    <location>
        <begin position="8"/>
        <end position="67"/>
    </location>
</feature>
<dbReference type="Proteomes" id="UP000002171">
    <property type="component" value="Unassembled WGS sequence"/>
</dbReference>
<dbReference type="Pfam" id="PF00571">
    <property type="entry name" value="CBS"/>
    <property type="match status" value="2"/>
</dbReference>
<dbReference type="AlphaFoldDB" id="A0A7U8GSA3"/>
<gene>
    <name evidence="4" type="ORF">MED92_04619</name>
</gene>
<evidence type="ECO:0000313" key="5">
    <source>
        <dbReference type="Proteomes" id="UP000002171"/>
    </source>
</evidence>
<evidence type="ECO:0000313" key="4">
    <source>
        <dbReference type="EMBL" id="EAR61108.1"/>
    </source>
</evidence>
<protein>
    <submittedName>
        <fullName evidence="4">CBS domain containing protein</fullName>
    </submittedName>
</protein>
<dbReference type="InterPro" id="IPR000644">
    <property type="entry name" value="CBS_dom"/>
</dbReference>
<evidence type="ECO:0000256" key="1">
    <source>
        <dbReference type="ARBA" id="ARBA00023122"/>
    </source>
</evidence>
<dbReference type="RefSeq" id="WP_007021390.1">
    <property type="nucleotide sequence ID" value="NZ_CH724126.1"/>
</dbReference>
<name>A0A7U8GSA3_NEPCE</name>
<dbReference type="Gene3D" id="3.10.580.10">
    <property type="entry name" value="CBS-domain"/>
    <property type="match status" value="1"/>
</dbReference>
<evidence type="ECO:0000256" key="2">
    <source>
        <dbReference type="PROSITE-ProRule" id="PRU00703"/>
    </source>
</evidence>
<dbReference type="SUPFAM" id="SSF54631">
    <property type="entry name" value="CBS-domain pair"/>
    <property type="match status" value="1"/>
</dbReference>
<dbReference type="PANTHER" id="PTHR43080:SF26">
    <property type="entry name" value="REGULATORY PROTEIN"/>
    <property type="match status" value="1"/>
</dbReference>
<dbReference type="PANTHER" id="PTHR43080">
    <property type="entry name" value="CBS DOMAIN-CONTAINING PROTEIN CBSX3, MITOCHONDRIAL"/>
    <property type="match status" value="1"/>
</dbReference>
<accession>A0A7U8GSA3</accession>
<sequence length="135" mass="14908">MLQVREAMYPVNMPLRGDMSMVEAVTHILDSGYLGLPVVDAQQNVVGFLSEFDCLPYLITDSYHCDSHETVADIMRGDPLTVSPSMSIVDLAQQMGLDKPKVYAVVEGHKLVGIITRSMLMKELNDALKHCKVVA</sequence>
<organism evidence="4 5">
    <name type="scientific">Neptuniibacter caesariensis</name>
    <dbReference type="NCBI Taxonomy" id="207954"/>
    <lineage>
        <taxon>Bacteria</taxon>
        <taxon>Pseudomonadati</taxon>
        <taxon>Pseudomonadota</taxon>
        <taxon>Gammaproteobacteria</taxon>
        <taxon>Oceanospirillales</taxon>
        <taxon>Oceanospirillaceae</taxon>
        <taxon>Neptuniibacter</taxon>
    </lineage>
</organism>
<feature type="domain" description="CBS" evidence="3">
    <location>
        <begin position="75"/>
        <end position="133"/>
    </location>
</feature>
<dbReference type="CDD" id="cd04629">
    <property type="entry name" value="CBS_pair_bac"/>
    <property type="match status" value="1"/>
</dbReference>
<dbReference type="InterPro" id="IPR046342">
    <property type="entry name" value="CBS_dom_sf"/>
</dbReference>
<keyword evidence="5" id="KW-1185">Reference proteome</keyword>
<dbReference type="InterPro" id="IPR044729">
    <property type="entry name" value="CBS_bac"/>
</dbReference>
<dbReference type="EMBL" id="AAOW01000010">
    <property type="protein sequence ID" value="EAR61108.1"/>
    <property type="molecule type" value="Genomic_DNA"/>
</dbReference>